<evidence type="ECO:0000256" key="9">
    <source>
        <dbReference type="ARBA" id="ARBA00023136"/>
    </source>
</evidence>
<keyword evidence="7" id="KW-0653">Protein transport</keyword>
<dbReference type="RefSeq" id="WP_191721642.1">
    <property type="nucleotide sequence ID" value="NZ_JACSQK010000001.1"/>
</dbReference>
<evidence type="ECO:0000256" key="6">
    <source>
        <dbReference type="ARBA" id="ARBA00022692"/>
    </source>
</evidence>
<feature type="domain" description="TonB C-terminal" evidence="10">
    <location>
        <begin position="25"/>
        <end position="113"/>
    </location>
</feature>
<dbReference type="Gene3D" id="3.30.1150.10">
    <property type="match status" value="1"/>
</dbReference>
<dbReference type="Pfam" id="PF03544">
    <property type="entry name" value="TonB_C"/>
    <property type="match status" value="1"/>
</dbReference>
<keyword evidence="8" id="KW-1133">Transmembrane helix</keyword>
<keyword evidence="5" id="KW-0997">Cell inner membrane</keyword>
<dbReference type="InterPro" id="IPR006260">
    <property type="entry name" value="TonB/TolA_C"/>
</dbReference>
<evidence type="ECO:0000256" key="3">
    <source>
        <dbReference type="ARBA" id="ARBA00022448"/>
    </source>
</evidence>
<keyword evidence="6" id="KW-0812">Transmembrane</keyword>
<keyword evidence="3" id="KW-0813">Transport</keyword>
<gene>
    <name evidence="11" type="ORF">H9646_01985</name>
</gene>
<evidence type="ECO:0000256" key="1">
    <source>
        <dbReference type="ARBA" id="ARBA00004383"/>
    </source>
</evidence>
<evidence type="ECO:0000256" key="8">
    <source>
        <dbReference type="ARBA" id="ARBA00022989"/>
    </source>
</evidence>
<dbReference type="InterPro" id="IPR037682">
    <property type="entry name" value="TonB_C"/>
</dbReference>
<dbReference type="Proteomes" id="UP000634919">
    <property type="component" value="Unassembled WGS sequence"/>
</dbReference>
<comment type="caution">
    <text evidence="11">The sequence shown here is derived from an EMBL/GenBank/DDBJ whole genome shotgun (WGS) entry which is preliminary data.</text>
</comment>
<reference evidence="11 12" key="1">
    <citation type="submission" date="2020-08" db="EMBL/GenBank/DDBJ databases">
        <title>A Genomic Blueprint of the Chicken Gut Microbiome.</title>
        <authorList>
            <person name="Gilroy R."/>
            <person name="Ravi A."/>
            <person name="Getino M."/>
            <person name="Pursley I."/>
            <person name="Horton D.L."/>
            <person name="Alikhan N.-F."/>
            <person name="Baker D."/>
            <person name="Gharbi K."/>
            <person name="Hall N."/>
            <person name="Watson M."/>
            <person name="Adriaenssens E.M."/>
            <person name="Foster-Nyarko E."/>
            <person name="Jarju S."/>
            <person name="Secka A."/>
            <person name="Antonio M."/>
            <person name="Oren A."/>
            <person name="Chaudhuri R."/>
            <person name="La Ragione R.M."/>
            <person name="Hildebrand F."/>
            <person name="Pallen M.J."/>
        </authorList>
    </citation>
    <scope>NUCLEOTIDE SEQUENCE [LARGE SCALE GENOMIC DNA]</scope>
    <source>
        <strain evidence="11 12">Sa2CVA6</strain>
    </source>
</reference>
<dbReference type="EMBL" id="JACSQK010000001">
    <property type="protein sequence ID" value="MBD7959238.1"/>
    <property type="molecule type" value="Genomic_DNA"/>
</dbReference>
<evidence type="ECO:0000313" key="11">
    <source>
        <dbReference type="EMBL" id="MBD7959238.1"/>
    </source>
</evidence>
<dbReference type="InterPro" id="IPR051045">
    <property type="entry name" value="TonB-dependent_transducer"/>
</dbReference>
<protein>
    <submittedName>
        <fullName evidence="11">Energy transducer TonB</fullName>
    </submittedName>
</protein>
<keyword evidence="12" id="KW-1185">Reference proteome</keyword>
<keyword evidence="9" id="KW-0472">Membrane</keyword>
<dbReference type="PANTHER" id="PTHR33446">
    <property type="entry name" value="PROTEIN TONB-RELATED"/>
    <property type="match status" value="1"/>
</dbReference>
<organism evidence="11 12">
    <name type="scientific">Comamonas avium</name>
    <dbReference type="NCBI Taxonomy" id="2762231"/>
    <lineage>
        <taxon>Bacteria</taxon>
        <taxon>Pseudomonadati</taxon>
        <taxon>Pseudomonadota</taxon>
        <taxon>Betaproteobacteria</taxon>
        <taxon>Burkholderiales</taxon>
        <taxon>Comamonadaceae</taxon>
        <taxon>Comamonas</taxon>
    </lineage>
</organism>
<evidence type="ECO:0000259" key="10">
    <source>
        <dbReference type="PROSITE" id="PS52015"/>
    </source>
</evidence>
<comment type="similarity">
    <text evidence="2">Belongs to the TonB family.</text>
</comment>
<evidence type="ECO:0000256" key="5">
    <source>
        <dbReference type="ARBA" id="ARBA00022519"/>
    </source>
</evidence>
<proteinExistence type="inferred from homology"/>
<comment type="subcellular location">
    <subcellularLocation>
        <location evidence="1">Cell inner membrane</location>
        <topology evidence="1">Single-pass membrane protein</topology>
        <orientation evidence="1">Periplasmic side</orientation>
    </subcellularLocation>
</comment>
<dbReference type="PANTHER" id="PTHR33446:SF2">
    <property type="entry name" value="PROTEIN TONB"/>
    <property type="match status" value="1"/>
</dbReference>
<accession>A0ABR8S6Z2</accession>
<name>A0ABR8S6Z2_9BURK</name>
<dbReference type="SUPFAM" id="SSF74653">
    <property type="entry name" value="TolA/TonB C-terminal domain"/>
    <property type="match status" value="1"/>
</dbReference>
<keyword evidence="4" id="KW-1003">Cell membrane</keyword>
<evidence type="ECO:0000256" key="7">
    <source>
        <dbReference type="ARBA" id="ARBA00022927"/>
    </source>
</evidence>
<sequence length="113" mass="12104">MTSLVSACATSGEPASASCESQCQITKKELLLALGAKPDYPVEARWLGQEGRVIIRVLVGSDGAFSKASVKKSSGYALLDQAALEAVSKMKTVRKGEAKPRWYLVPITFSLKK</sequence>
<dbReference type="PROSITE" id="PS52015">
    <property type="entry name" value="TONB_CTD"/>
    <property type="match status" value="1"/>
</dbReference>
<dbReference type="NCBIfam" id="TIGR01352">
    <property type="entry name" value="tonB_Cterm"/>
    <property type="match status" value="1"/>
</dbReference>
<evidence type="ECO:0000256" key="4">
    <source>
        <dbReference type="ARBA" id="ARBA00022475"/>
    </source>
</evidence>
<evidence type="ECO:0000256" key="2">
    <source>
        <dbReference type="ARBA" id="ARBA00006555"/>
    </source>
</evidence>
<evidence type="ECO:0000313" key="12">
    <source>
        <dbReference type="Proteomes" id="UP000634919"/>
    </source>
</evidence>